<dbReference type="PANTHER" id="PTHR42940:SF8">
    <property type="entry name" value="VACUOLAR PROTEIN SORTING-ASSOCIATED PROTEIN 11"/>
    <property type="match status" value="1"/>
</dbReference>
<dbReference type="STRING" id="1093900.A0A507AQQ3"/>
<dbReference type="InterPro" id="IPR013154">
    <property type="entry name" value="ADH-like_N"/>
</dbReference>
<evidence type="ECO:0000256" key="6">
    <source>
        <dbReference type="ARBA" id="ARBA00023027"/>
    </source>
</evidence>
<keyword evidence="6" id="KW-0520">NAD</keyword>
<gene>
    <name evidence="8" type="ORF">E0L32_010812</name>
</gene>
<keyword evidence="5" id="KW-0560">Oxidoreductase</keyword>
<dbReference type="SMART" id="SM00829">
    <property type="entry name" value="PKS_ER"/>
    <property type="match status" value="1"/>
</dbReference>
<dbReference type="InParanoid" id="A0A507AQQ3"/>
<accession>A0A507AQQ3</accession>
<dbReference type="Gene3D" id="3.90.180.10">
    <property type="entry name" value="Medium-chain alcohol dehydrogenases, catalytic domain"/>
    <property type="match status" value="1"/>
</dbReference>
<dbReference type="FunFam" id="3.40.50.720:FF:000039">
    <property type="entry name" value="Alcohol dehydrogenase AdhP"/>
    <property type="match status" value="1"/>
</dbReference>
<dbReference type="InterPro" id="IPR013149">
    <property type="entry name" value="ADH-like_C"/>
</dbReference>
<dbReference type="SUPFAM" id="SSF50129">
    <property type="entry name" value="GroES-like"/>
    <property type="match status" value="1"/>
</dbReference>
<reference evidence="8 9" key="1">
    <citation type="submission" date="2019-06" db="EMBL/GenBank/DDBJ databases">
        <title>Draft genome sequence of the filamentous fungus Phialemoniopsis curvata isolated from diesel fuel.</title>
        <authorList>
            <person name="Varaljay V.A."/>
            <person name="Lyon W.J."/>
            <person name="Crouch A.L."/>
            <person name="Drake C.E."/>
            <person name="Hollomon J.M."/>
            <person name="Nadeau L.J."/>
            <person name="Nunn H.S."/>
            <person name="Stevenson B.S."/>
            <person name="Bojanowski C.L."/>
            <person name="Crookes-Goodson W.J."/>
        </authorList>
    </citation>
    <scope>NUCLEOTIDE SEQUENCE [LARGE SCALE GENOMIC DNA]</scope>
    <source>
        <strain evidence="8 9">D216</strain>
    </source>
</reference>
<evidence type="ECO:0000256" key="1">
    <source>
        <dbReference type="ARBA" id="ARBA00001947"/>
    </source>
</evidence>
<dbReference type="GO" id="GO:0005737">
    <property type="term" value="C:cytoplasm"/>
    <property type="evidence" value="ECO:0007669"/>
    <property type="project" value="TreeGrafter"/>
</dbReference>
<dbReference type="Gene3D" id="3.40.50.720">
    <property type="entry name" value="NAD(P)-binding Rossmann-like Domain"/>
    <property type="match status" value="1"/>
</dbReference>
<dbReference type="InterPro" id="IPR036291">
    <property type="entry name" value="NAD(P)-bd_dom_sf"/>
</dbReference>
<dbReference type="AlphaFoldDB" id="A0A507AQQ3"/>
<dbReference type="GO" id="GO:0004022">
    <property type="term" value="F:alcohol dehydrogenase (NAD+) activity"/>
    <property type="evidence" value="ECO:0007669"/>
    <property type="project" value="TreeGrafter"/>
</dbReference>
<dbReference type="OrthoDB" id="1879366at2759"/>
<sequence length="353" mass="38060">MGSVASPVIPKTMKAAQFDPKQQKIVVNEIPVPKPGKNEFLVKIRSASLCHSDLMNMDHPALDIPVTPGHEGVGYIVQIDPSTEGKGFKVGDPVGFLYFRDVCMECEGCKIHQLHCTNGKKLLNGFNTDGFFQEYAVVDYRNAAYLDEKVWNLRVAAPVFCAGITTFHSLDSCGLEPGQWVGIIGCGGLGQMATQYAKAMGLKVVGIDVADKNLEETRKLGADAVFNSRTTADYDAQIKALTGGGVHAAVVYTDVAAAFNNAPRVIRLGGALMVIGIPKENIQLSAMDLVLGRYRVLADSTSIASRMQKAVDFTGKHGIMPNVDIRPGLESLPAMVDEMRRGVATKRTAVVFD</sequence>
<dbReference type="GeneID" id="41978259"/>
<comment type="similarity">
    <text evidence="2">Belongs to the zinc-containing alcohol dehydrogenase family.</text>
</comment>
<dbReference type="RefSeq" id="XP_030988929.1">
    <property type="nucleotide sequence ID" value="XM_031133471.1"/>
</dbReference>
<dbReference type="InterPro" id="IPR020843">
    <property type="entry name" value="ER"/>
</dbReference>
<organism evidence="8 9">
    <name type="scientific">Thyridium curvatum</name>
    <dbReference type="NCBI Taxonomy" id="1093900"/>
    <lineage>
        <taxon>Eukaryota</taxon>
        <taxon>Fungi</taxon>
        <taxon>Dikarya</taxon>
        <taxon>Ascomycota</taxon>
        <taxon>Pezizomycotina</taxon>
        <taxon>Sordariomycetes</taxon>
        <taxon>Sordariomycetidae</taxon>
        <taxon>Thyridiales</taxon>
        <taxon>Thyridiaceae</taxon>
        <taxon>Thyridium</taxon>
    </lineage>
</organism>
<keyword evidence="9" id="KW-1185">Reference proteome</keyword>
<dbReference type="GO" id="GO:0046872">
    <property type="term" value="F:metal ion binding"/>
    <property type="evidence" value="ECO:0007669"/>
    <property type="project" value="UniProtKB-KW"/>
</dbReference>
<evidence type="ECO:0000256" key="5">
    <source>
        <dbReference type="ARBA" id="ARBA00023002"/>
    </source>
</evidence>
<dbReference type="Pfam" id="PF08240">
    <property type="entry name" value="ADH_N"/>
    <property type="match status" value="1"/>
</dbReference>
<comment type="caution">
    <text evidence="8">The sequence shown here is derived from an EMBL/GenBank/DDBJ whole genome shotgun (WGS) entry which is preliminary data.</text>
</comment>
<dbReference type="Pfam" id="PF00107">
    <property type="entry name" value="ADH_zinc_N"/>
    <property type="match status" value="1"/>
</dbReference>
<evidence type="ECO:0000313" key="8">
    <source>
        <dbReference type="EMBL" id="TPX07218.1"/>
    </source>
</evidence>
<name>A0A507AQQ3_9PEZI</name>
<protein>
    <recommendedName>
        <fullName evidence="7">Enoyl reductase (ER) domain-containing protein</fullName>
    </recommendedName>
</protein>
<evidence type="ECO:0000256" key="4">
    <source>
        <dbReference type="ARBA" id="ARBA00022833"/>
    </source>
</evidence>
<dbReference type="Proteomes" id="UP000319257">
    <property type="component" value="Unassembled WGS sequence"/>
</dbReference>
<evidence type="ECO:0000259" key="7">
    <source>
        <dbReference type="SMART" id="SM00829"/>
    </source>
</evidence>
<dbReference type="EMBL" id="SKBQ01000092">
    <property type="protein sequence ID" value="TPX07218.1"/>
    <property type="molecule type" value="Genomic_DNA"/>
</dbReference>
<comment type="cofactor">
    <cofactor evidence="1">
        <name>Zn(2+)</name>
        <dbReference type="ChEBI" id="CHEBI:29105"/>
    </cofactor>
</comment>
<evidence type="ECO:0000313" key="9">
    <source>
        <dbReference type="Proteomes" id="UP000319257"/>
    </source>
</evidence>
<dbReference type="SUPFAM" id="SSF51735">
    <property type="entry name" value="NAD(P)-binding Rossmann-fold domains"/>
    <property type="match status" value="1"/>
</dbReference>
<dbReference type="PANTHER" id="PTHR42940">
    <property type="entry name" value="ALCOHOL DEHYDROGENASE 1-RELATED"/>
    <property type="match status" value="1"/>
</dbReference>
<evidence type="ECO:0000256" key="2">
    <source>
        <dbReference type="ARBA" id="ARBA00008072"/>
    </source>
</evidence>
<proteinExistence type="inferred from homology"/>
<feature type="domain" description="Enoyl reductase (ER)" evidence="7">
    <location>
        <begin position="21"/>
        <end position="319"/>
    </location>
</feature>
<keyword evidence="3" id="KW-0479">Metal-binding</keyword>
<dbReference type="InterPro" id="IPR011032">
    <property type="entry name" value="GroES-like_sf"/>
</dbReference>
<keyword evidence="4" id="KW-0862">Zinc</keyword>
<evidence type="ECO:0000256" key="3">
    <source>
        <dbReference type="ARBA" id="ARBA00022723"/>
    </source>
</evidence>